<keyword evidence="5 9" id="KW-1133">Transmembrane helix</keyword>
<evidence type="ECO:0000256" key="4">
    <source>
        <dbReference type="ARBA" id="ARBA00022692"/>
    </source>
</evidence>
<dbReference type="EMBL" id="CP013067">
    <property type="protein sequence ID" value="ALP43581.1"/>
    <property type="molecule type" value="Genomic_DNA"/>
</dbReference>
<dbReference type="InterPro" id="IPR006307">
    <property type="entry name" value="BsaZ-like"/>
</dbReference>
<dbReference type="NCBIfam" id="TIGR01404">
    <property type="entry name" value="FlhB_rel_III"/>
    <property type="match status" value="1"/>
</dbReference>
<dbReference type="PANTHER" id="PTHR30531:SF14">
    <property type="entry name" value="SURFACE PRESENTATION OF ANTIGENS PROTEIN SPAS"/>
    <property type="match status" value="1"/>
</dbReference>
<dbReference type="PANTHER" id="PTHR30531">
    <property type="entry name" value="FLAGELLAR BIOSYNTHETIC PROTEIN FLHB"/>
    <property type="match status" value="1"/>
</dbReference>
<keyword evidence="7 9" id="KW-0472">Membrane</keyword>
<evidence type="ECO:0000256" key="1">
    <source>
        <dbReference type="ARBA" id="ARBA00004651"/>
    </source>
</evidence>
<name>A0A0S2SP99_9GAMM</name>
<accession>A0A0S2SP99</accession>
<protein>
    <submittedName>
        <fullName evidence="10">Preprotein translocase U</fullName>
    </submittedName>
</protein>
<dbReference type="GO" id="GO:0009306">
    <property type="term" value="P:protein secretion"/>
    <property type="evidence" value="ECO:0007669"/>
    <property type="project" value="InterPro"/>
</dbReference>
<feature type="transmembrane region" description="Helical" evidence="9">
    <location>
        <begin position="83"/>
        <end position="103"/>
    </location>
</feature>
<gene>
    <name evidence="10" type="primary">yscU</name>
    <name evidence="10" type="ORF">WL1483_4162</name>
</gene>
<dbReference type="PRINTS" id="PR00950">
    <property type="entry name" value="TYPE3IMSPROT"/>
</dbReference>
<keyword evidence="6" id="KW-0843">Virulence</keyword>
<proteinExistence type="inferred from homology"/>
<evidence type="ECO:0000256" key="9">
    <source>
        <dbReference type="SAM" id="Phobius"/>
    </source>
</evidence>
<dbReference type="AlphaFoldDB" id="A0A0S2SP99"/>
<feature type="transmembrane region" description="Helical" evidence="9">
    <location>
        <begin position="140"/>
        <end position="158"/>
    </location>
</feature>
<dbReference type="Proteomes" id="UP000058114">
    <property type="component" value="Chromosome"/>
</dbReference>
<evidence type="ECO:0000256" key="6">
    <source>
        <dbReference type="ARBA" id="ARBA00023026"/>
    </source>
</evidence>
<feature type="transmembrane region" description="Helical" evidence="9">
    <location>
        <begin position="187"/>
        <end position="205"/>
    </location>
</feature>
<dbReference type="GO" id="GO:0005886">
    <property type="term" value="C:plasma membrane"/>
    <property type="evidence" value="ECO:0007669"/>
    <property type="project" value="UniProtKB-SubCell"/>
</dbReference>
<evidence type="ECO:0000256" key="7">
    <source>
        <dbReference type="ARBA" id="ARBA00023136"/>
    </source>
</evidence>
<dbReference type="InterPro" id="IPR006135">
    <property type="entry name" value="T3SS_substrate_exporter"/>
</dbReference>
<comment type="similarity">
    <text evidence="2">Belongs to the type III secretion exporter family.</text>
</comment>
<reference evidence="10 11" key="2">
    <citation type="journal article" date="2016" name="Genome Announc.">
        <title>Complete Genome Sequence of the Highly Virulent Aeromonas schubertii Strain WL1483, Isolated from Diseased Snakehead Fish (Channa argus) in China.</title>
        <authorList>
            <person name="Liu L."/>
            <person name="Li N."/>
            <person name="Zhang D."/>
            <person name="Fu X."/>
            <person name="Shi C."/>
            <person name="Lin Q."/>
            <person name="Hao G."/>
        </authorList>
    </citation>
    <scope>NUCLEOTIDE SEQUENCE [LARGE SCALE GENOMIC DNA]</scope>
    <source>
        <strain evidence="10 11">WL1483</strain>
    </source>
</reference>
<reference evidence="11" key="1">
    <citation type="submission" date="2015-10" db="EMBL/GenBank/DDBJ databases">
        <title>Complete Genome Sequence of Aeromonas schubertii strain WL1483.</title>
        <authorList>
            <person name="Liu L."/>
        </authorList>
    </citation>
    <scope>NUCLEOTIDE SEQUENCE [LARGE SCALE GENOMIC DNA]</scope>
    <source>
        <strain evidence="11">WL1483</strain>
    </source>
</reference>
<evidence type="ECO:0000313" key="11">
    <source>
        <dbReference type="Proteomes" id="UP000058114"/>
    </source>
</evidence>
<feature type="transmembrane region" description="Helical" evidence="9">
    <location>
        <begin position="29"/>
        <end position="50"/>
    </location>
</feature>
<organism evidence="10 11">
    <name type="scientific">Aeromonas schubertii</name>
    <dbReference type="NCBI Taxonomy" id="652"/>
    <lineage>
        <taxon>Bacteria</taxon>
        <taxon>Pseudomonadati</taxon>
        <taxon>Pseudomonadota</taxon>
        <taxon>Gammaproteobacteria</taxon>
        <taxon>Aeromonadales</taxon>
        <taxon>Aeromonadaceae</taxon>
        <taxon>Aeromonas</taxon>
    </lineage>
</organism>
<dbReference type="KEGG" id="asr:WL1483_4162"/>
<evidence type="ECO:0000313" key="10">
    <source>
        <dbReference type="EMBL" id="ALP43581.1"/>
    </source>
</evidence>
<evidence type="ECO:0000256" key="8">
    <source>
        <dbReference type="SAM" id="MobiDB-lite"/>
    </source>
</evidence>
<comment type="subcellular location">
    <subcellularLocation>
        <location evidence="1">Cell membrane</location>
        <topology evidence="1">Multi-pass membrane protein</topology>
    </subcellularLocation>
</comment>
<evidence type="ECO:0000256" key="5">
    <source>
        <dbReference type="ARBA" id="ARBA00022989"/>
    </source>
</evidence>
<dbReference type="Gene3D" id="3.40.1690.10">
    <property type="entry name" value="secretion proteins EscU"/>
    <property type="match status" value="1"/>
</dbReference>
<dbReference type="Pfam" id="PF01312">
    <property type="entry name" value="Bac_export_2"/>
    <property type="match status" value="1"/>
</dbReference>
<evidence type="ECO:0000256" key="3">
    <source>
        <dbReference type="ARBA" id="ARBA00022475"/>
    </source>
</evidence>
<dbReference type="SUPFAM" id="SSF160544">
    <property type="entry name" value="EscU C-terminal domain-like"/>
    <property type="match status" value="1"/>
</dbReference>
<dbReference type="InterPro" id="IPR029025">
    <property type="entry name" value="T3SS_substrate_exporter_C"/>
</dbReference>
<feature type="region of interest" description="Disordered" evidence="8">
    <location>
        <begin position="1"/>
        <end position="20"/>
    </location>
</feature>
<keyword evidence="4 9" id="KW-0812">Transmembrane</keyword>
<evidence type="ECO:0000256" key="2">
    <source>
        <dbReference type="ARBA" id="ARBA00010690"/>
    </source>
</evidence>
<dbReference type="PATRIC" id="fig|652.5.peg.1902"/>
<dbReference type="RefSeq" id="WP_060585680.1">
    <property type="nucleotide sequence ID" value="NZ_CP013067.1"/>
</dbReference>
<sequence length="352" mass="39612">MSGEKTEQPTPKKLRDARQKGQVAKSKEVVSAALILTIMAMLMGLSDYYLEHLGKLMLIPEQASALPFQQALDVMGENLFQELVYLLLPLLSVAALMTILSHVGQYGFLLSGESVKPDIKKINPVEGAKKIFSIKNLMEFVKSLLKVCLLSLLVWVTIKGNLKPLLQLPRCGALCIMPLVGDMLGQLMAVCALGFVVIAIADYAFEHHQHIKQLKMSKDEVKREYKEMEGSPEIKSKRRQFHQELQSSTMRADVKRSSVIVANPTHIAIGIRYEKGETPLPLVTLKYTDAQALMVRRIAEEEGIPVLQRIPLARALHRDALIDHYIPAEQIEATAEVLRWLEQWRQKEEAGW</sequence>
<keyword evidence="3" id="KW-1003">Cell membrane</keyword>